<feature type="domain" description="Metallo-beta-lactamase" evidence="7">
    <location>
        <begin position="52"/>
        <end position="270"/>
    </location>
</feature>
<dbReference type="RefSeq" id="WP_130418933.1">
    <property type="nucleotide sequence ID" value="NZ_SHKW01000001.1"/>
</dbReference>
<dbReference type="GO" id="GO:0018189">
    <property type="term" value="P:pyrroloquinoline quinone biosynthetic process"/>
    <property type="evidence" value="ECO:0007669"/>
    <property type="project" value="UniProtKB-UniRule"/>
</dbReference>
<dbReference type="Gene3D" id="3.60.15.10">
    <property type="entry name" value="Ribonuclease Z/Hydroxyacylglutathione hydrolase-like"/>
    <property type="match status" value="1"/>
</dbReference>
<keyword evidence="4 6" id="KW-0813">Transport</keyword>
<evidence type="ECO:0000313" key="8">
    <source>
        <dbReference type="EMBL" id="RZU40935.1"/>
    </source>
</evidence>
<dbReference type="NCBIfam" id="TIGR02108">
    <property type="entry name" value="PQQ_syn_pqqB"/>
    <property type="match status" value="1"/>
</dbReference>
<evidence type="ECO:0000256" key="2">
    <source>
        <dbReference type="ARBA" id="ARBA00008481"/>
    </source>
</evidence>
<evidence type="ECO:0000256" key="5">
    <source>
        <dbReference type="ARBA" id="ARBA00022905"/>
    </source>
</evidence>
<keyword evidence="9" id="KW-1185">Reference proteome</keyword>
<dbReference type="OrthoDB" id="9800940at2"/>
<dbReference type="Pfam" id="PF12706">
    <property type="entry name" value="Lactamase_B_2"/>
    <property type="match status" value="1"/>
</dbReference>
<comment type="pathway">
    <text evidence="1 6">Cofactor biosynthesis; pyrroloquinoline quinone biosynthesis.</text>
</comment>
<dbReference type="InterPro" id="IPR036866">
    <property type="entry name" value="RibonucZ/Hydroxyglut_hydro"/>
</dbReference>
<evidence type="ECO:0000256" key="4">
    <source>
        <dbReference type="ARBA" id="ARBA00022448"/>
    </source>
</evidence>
<name>A0A4Q7YV96_9BACT</name>
<reference evidence="8 9" key="1">
    <citation type="submission" date="2019-02" db="EMBL/GenBank/DDBJ databases">
        <title>Genomic Encyclopedia of Archaeal and Bacterial Type Strains, Phase II (KMG-II): from individual species to whole genera.</title>
        <authorList>
            <person name="Goeker M."/>
        </authorList>
    </citation>
    <scope>NUCLEOTIDE SEQUENCE [LARGE SCALE GENOMIC DNA]</scope>
    <source>
        <strain evidence="8 9">DSM 18101</strain>
    </source>
</reference>
<dbReference type="PANTHER" id="PTHR42663:SF7">
    <property type="entry name" value="COENZYME PQQ SYNTHESIS PROTEIN B"/>
    <property type="match status" value="1"/>
</dbReference>
<evidence type="ECO:0000313" key="9">
    <source>
        <dbReference type="Proteomes" id="UP000292958"/>
    </source>
</evidence>
<protein>
    <recommendedName>
        <fullName evidence="3 6">Coenzyme PQQ synthesis protein B</fullName>
    </recommendedName>
    <alternativeName>
        <fullName evidence="6">Pyrroloquinoline quinone biosynthesis protein B</fullName>
    </alternativeName>
</protein>
<dbReference type="InterPro" id="IPR011842">
    <property type="entry name" value="PQQ_synth_PqqB"/>
</dbReference>
<comment type="function">
    <text evidence="6">May be involved in the transport of PQQ or its precursor to the periplasm.</text>
</comment>
<dbReference type="UniPathway" id="UPA00539"/>
<dbReference type="EMBL" id="SHKW01000001">
    <property type="protein sequence ID" value="RZU40935.1"/>
    <property type="molecule type" value="Genomic_DNA"/>
</dbReference>
<dbReference type="HAMAP" id="MF_00653">
    <property type="entry name" value="PQQ_syn_PqqB"/>
    <property type="match status" value="1"/>
</dbReference>
<evidence type="ECO:0000256" key="1">
    <source>
        <dbReference type="ARBA" id="ARBA00004886"/>
    </source>
</evidence>
<sequence>MFLFKMLGTAAGGGVPQWNCACQFCELSRSAPQSVPPRLQLQAIVSGDEEKWFLLNASPDLRFQIEANSELQPSAKYGRRNTPIEGIVLTTADLDQVLGVLLLREFQPLTIYATRLVRKTLEANSFFRMLERVPNQLTWIEIVPGRRFALGESGIDCTPVPLAGSLPFYARELDTGEAGQASLGLLLEKDGRRVAYTPSVPEITEELRAIYRTCDTVLVDGTFWSDAELSRTHSGTPLARSIGHVPLSGEDGTIALLADIDFSRRVFVHINNTNPILDSRSAEYRAVVDAGWQVAHDGWQVDQ</sequence>
<organism evidence="8 9">
    <name type="scientific">Edaphobacter modestus</name>
    <dbReference type="NCBI Taxonomy" id="388466"/>
    <lineage>
        <taxon>Bacteria</taxon>
        <taxon>Pseudomonadati</taxon>
        <taxon>Acidobacteriota</taxon>
        <taxon>Terriglobia</taxon>
        <taxon>Terriglobales</taxon>
        <taxon>Acidobacteriaceae</taxon>
        <taxon>Edaphobacter</taxon>
    </lineage>
</organism>
<evidence type="ECO:0000256" key="6">
    <source>
        <dbReference type="HAMAP-Rule" id="MF_00653"/>
    </source>
</evidence>
<dbReference type="AlphaFoldDB" id="A0A4Q7YV96"/>
<accession>A0A4Q7YV96</accession>
<dbReference type="PANTHER" id="PTHR42663">
    <property type="entry name" value="HYDROLASE C777.06C-RELATED-RELATED"/>
    <property type="match status" value="1"/>
</dbReference>
<dbReference type="SUPFAM" id="SSF56281">
    <property type="entry name" value="Metallo-hydrolase/oxidoreductase"/>
    <property type="match status" value="1"/>
</dbReference>
<keyword evidence="5 6" id="KW-0884">PQQ biosynthesis</keyword>
<comment type="caution">
    <text evidence="8">The sequence shown here is derived from an EMBL/GenBank/DDBJ whole genome shotgun (WGS) entry which is preliminary data.</text>
</comment>
<proteinExistence type="inferred from homology"/>
<dbReference type="Proteomes" id="UP000292958">
    <property type="component" value="Unassembled WGS sequence"/>
</dbReference>
<comment type="similarity">
    <text evidence="2 6">Belongs to the PqqB family.</text>
</comment>
<dbReference type="InterPro" id="IPR001279">
    <property type="entry name" value="Metallo-B-lactamas"/>
</dbReference>
<gene>
    <name evidence="6" type="primary">pqqB</name>
    <name evidence="8" type="ORF">BDD14_2424</name>
</gene>
<evidence type="ECO:0000256" key="3">
    <source>
        <dbReference type="ARBA" id="ARBA00015084"/>
    </source>
</evidence>
<evidence type="ECO:0000259" key="7">
    <source>
        <dbReference type="Pfam" id="PF12706"/>
    </source>
</evidence>